<dbReference type="InterPro" id="IPR036397">
    <property type="entry name" value="RNaseH_sf"/>
</dbReference>
<dbReference type="InterPro" id="IPR002156">
    <property type="entry name" value="RNaseH_domain"/>
</dbReference>
<dbReference type="SUPFAM" id="SSF53098">
    <property type="entry name" value="Ribonuclease H-like"/>
    <property type="match status" value="3"/>
</dbReference>
<dbReference type="PANTHER" id="PTHR10642:SF24">
    <property type="entry name" value="RNASE H DOMAIN-CONTAINING PROTEIN"/>
    <property type="match status" value="1"/>
</dbReference>
<dbReference type="GO" id="GO:0004523">
    <property type="term" value="F:RNA-DNA hybrid ribonuclease activity"/>
    <property type="evidence" value="ECO:0007669"/>
    <property type="project" value="InterPro"/>
</dbReference>
<dbReference type="EMBL" id="JOJR01000035">
    <property type="protein sequence ID" value="RCN49301.1"/>
    <property type="molecule type" value="Genomic_DNA"/>
</dbReference>
<reference evidence="3 4" key="1">
    <citation type="submission" date="2014-10" db="EMBL/GenBank/DDBJ databases">
        <title>Draft genome of the hookworm Ancylostoma caninum.</title>
        <authorList>
            <person name="Mitreva M."/>
        </authorList>
    </citation>
    <scope>NUCLEOTIDE SEQUENCE [LARGE SCALE GENOMIC DNA]</scope>
    <source>
        <strain evidence="3 4">Baltimore</strain>
    </source>
</reference>
<proteinExistence type="inferred from homology"/>
<dbReference type="PROSITE" id="PS50879">
    <property type="entry name" value="RNASE_H_1"/>
    <property type="match status" value="1"/>
</dbReference>
<dbReference type="InterPro" id="IPR050092">
    <property type="entry name" value="RNase_H"/>
</dbReference>
<dbReference type="Pfam" id="PF00075">
    <property type="entry name" value="RNase_H"/>
    <property type="match status" value="1"/>
</dbReference>
<feature type="domain" description="RNase H type-1" evidence="2">
    <location>
        <begin position="342"/>
        <end position="485"/>
    </location>
</feature>
<dbReference type="GO" id="GO:0003676">
    <property type="term" value="F:nucleic acid binding"/>
    <property type="evidence" value="ECO:0007669"/>
    <property type="project" value="InterPro"/>
</dbReference>
<evidence type="ECO:0000313" key="4">
    <source>
        <dbReference type="Proteomes" id="UP000252519"/>
    </source>
</evidence>
<sequence>MIKTNSALRSLLRFHRSAYLVLLPQCPYSQSTASQSNDNVREVCTTGYSFMTAAGRVSKYGIYWGRDDPNNIICEVPGVTHVAAMLMAMIEAVRIAKENNCDDKLVVYTDFNCPAGFRSKLKTYASRDFHSYRGPQMKNAALLKELHELSKDMNISFKYRPAVKDKKPNYVIANILEDGTFRLKSLSSEGFICMLRGLPLIGFTAASFAAVWADKRHGSDIMQRLAMVPATLFRAQLSAIEHSLKQAVENNLPRVVVITDSHTFISIWKKGWLKANGSPASNKFLYDRIRDLVHAGTEVRFRYETPQADSAEWSSAIDKCFESIDLPMIGKDRSEYDRNISELLVDEKSLEGSCTQKVRIFKRGTDFHGGFVWEASDSSPESAVREDKKIYHYLLDVLEKASYLGLRDLIIRTDSARLVLSAENWLPIWHRNGWRNSLHKPIANAELWKKIWSLKKTVKVYWELMDPPDSSDEEAAKQLTAKQRRT</sequence>
<dbReference type="AlphaFoldDB" id="A0A368GY62"/>
<dbReference type="Gene3D" id="3.30.420.10">
    <property type="entry name" value="Ribonuclease H-like superfamily/Ribonuclease H"/>
    <property type="match status" value="3"/>
</dbReference>
<dbReference type="GO" id="GO:0043137">
    <property type="term" value="P:DNA replication, removal of RNA primer"/>
    <property type="evidence" value="ECO:0007669"/>
    <property type="project" value="TreeGrafter"/>
</dbReference>
<evidence type="ECO:0000313" key="3">
    <source>
        <dbReference type="EMBL" id="RCN49301.1"/>
    </source>
</evidence>
<dbReference type="Proteomes" id="UP000252519">
    <property type="component" value="Unassembled WGS sequence"/>
</dbReference>
<comment type="caution">
    <text evidence="3">The sequence shown here is derived from an EMBL/GenBank/DDBJ whole genome shotgun (WGS) entry which is preliminary data.</text>
</comment>
<accession>A0A368GY62</accession>
<comment type="similarity">
    <text evidence="1">Belongs to the RNase H family.</text>
</comment>
<gene>
    <name evidence="3" type="ORF">ANCCAN_04551</name>
</gene>
<evidence type="ECO:0000256" key="1">
    <source>
        <dbReference type="ARBA" id="ARBA00005300"/>
    </source>
</evidence>
<protein>
    <recommendedName>
        <fullName evidence="2">RNase H type-1 domain-containing protein</fullName>
    </recommendedName>
</protein>
<name>A0A368GY62_ANCCA</name>
<dbReference type="OrthoDB" id="407198at2759"/>
<keyword evidence="4" id="KW-1185">Reference proteome</keyword>
<dbReference type="STRING" id="29170.A0A368GY62"/>
<dbReference type="InterPro" id="IPR012337">
    <property type="entry name" value="RNaseH-like_sf"/>
</dbReference>
<dbReference type="PANTHER" id="PTHR10642">
    <property type="entry name" value="RIBONUCLEASE H1"/>
    <property type="match status" value="1"/>
</dbReference>
<evidence type="ECO:0000259" key="2">
    <source>
        <dbReference type="PROSITE" id="PS50879"/>
    </source>
</evidence>
<organism evidence="3 4">
    <name type="scientific">Ancylostoma caninum</name>
    <name type="common">Dog hookworm</name>
    <dbReference type="NCBI Taxonomy" id="29170"/>
    <lineage>
        <taxon>Eukaryota</taxon>
        <taxon>Metazoa</taxon>
        <taxon>Ecdysozoa</taxon>
        <taxon>Nematoda</taxon>
        <taxon>Chromadorea</taxon>
        <taxon>Rhabditida</taxon>
        <taxon>Rhabditina</taxon>
        <taxon>Rhabditomorpha</taxon>
        <taxon>Strongyloidea</taxon>
        <taxon>Ancylostomatidae</taxon>
        <taxon>Ancylostomatinae</taxon>
        <taxon>Ancylostoma</taxon>
    </lineage>
</organism>